<dbReference type="Gene3D" id="1.10.443.10">
    <property type="entry name" value="Intergrase catalytic core"/>
    <property type="match status" value="1"/>
</dbReference>
<dbReference type="CDD" id="cd01189">
    <property type="entry name" value="INT_ICEBs1_C_like"/>
    <property type="match status" value="1"/>
</dbReference>
<evidence type="ECO:0000256" key="1">
    <source>
        <dbReference type="ARBA" id="ARBA00008857"/>
    </source>
</evidence>
<protein>
    <submittedName>
        <fullName evidence="5">Integrase</fullName>
    </submittedName>
</protein>
<evidence type="ECO:0000256" key="4">
    <source>
        <dbReference type="ARBA" id="ARBA00023172"/>
    </source>
</evidence>
<dbReference type="InterPro" id="IPR010998">
    <property type="entry name" value="Integrase_recombinase_N"/>
</dbReference>
<dbReference type="GO" id="GO:0015074">
    <property type="term" value="P:DNA integration"/>
    <property type="evidence" value="ECO:0007669"/>
    <property type="project" value="UniProtKB-KW"/>
</dbReference>
<keyword evidence="4" id="KW-0233">DNA recombination</keyword>
<evidence type="ECO:0000313" key="6">
    <source>
        <dbReference type="Proteomes" id="UP000072083"/>
    </source>
</evidence>
<dbReference type="Pfam" id="PF14659">
    <property type="entry name" value="Phage_int_SAM_3"/>
    <property type="match status" value="1"/>
</dbReference>
<dbReference type="PANTHER" id="PTHR30349">
    <property type="entry name" value="PHAGE INTEGRASE-RELATED"/>
    <property type="match status" value="1"/>
</dbReference>
<dbReference type="AlphaFoldDB" id="A0A0Z8GJE0"/>
<reference evidence="5 6" key="1">
    <citation type="submission" date="2016-02" db="EMBL/GenBank/DDBJ databases">
        <authorList>
            <consortium name="Pathogen Informatics"/>
        </authorList>
    </citation>
    <scope>NUCLEOTIDE SEQUENCE [LARGE SCALE GENOMIC DNA]</scope>
    <source>
        <strain evidence="5 6">LSS44</strain>
    </source>
</reference>
<keyword evidence="2" id="KW-0229">DNA integration</keyword>
<evidence type="ECO:0000313" key="5">
    <source>
        <dbReference type="EMBL" id="CYU99799.1"/>
    </source>
</evidence>
<dbReference type="InterPro" id="IPR004107">
    <property type="entry name" value="Integrase_SAM-like_N"/>
</dbReference>
<dbReference type="RefSeq" id="WP_044758384.1">
    <property type="nucleotide sequence ID" value="NZ_CECY01000006.1"/>
</dbReference>
<sequence length="356" mass="41827">MASVRKRGKYYEYRVVYRDSLGERHEATCGGFKTKAQARAAGQEREVELRTSPMSNNDVTLLDYYIAWAELYKKPHVVKKTWNSYEQTRKHIIKYFGHIKLKEMSPVRYQEFLNQFGYKYAQDTIERTHYHIKSAVKIAVRDQLIPSNFTEGAVVKSQKEKKPEAESYLEEDEYLYVISKTQENPQYISHMTLYILAVSGMRFAEAMGLTWDDIDFERQVFIVINTWDYSDSQDFSDTKNEQSVREIPFNDDVAKHLLNFKENYWKENEEGRVLFGASNRATNTALKRMVKRDVHPHTLRHTYASYLIFKEVPVASISKLLGHKSILITLKVYAHQFEKMKEKHHAEVRGILADIH</sequence>
<dbReference type="PANTHER" id="PTHR30349:SF64">
    <property type="entry name" value="PROPHAGE INTEGRASE INTD-RELATED"/>
    <property type="match status" value="1"/>
</dbReference>
<dbReference type="InterPro" id="IPR050090">
    <property type="entry name" value="Tyrosine_recombinase_XerCD"/>
</dbReference>
<dbReference type="PROSITE" id="PS51900">
    <property type="entry name" value="CB"/>
    <property type="match status" value="1"/>
</dbReference>
<dbReference type="InterPro" id="IPR002104">
    <property type="entry name" value="Integrase_catalytic"/>
</dbReference>
<dbReference type="EMBL" id="FIGZ01000012">
    <property type="protein sequence ID" value="CYU99799.1"/>
    <property type="molecule type" value="Genomic_DNA"/>
</dbReference>
<accession>A0A0Z8GJE0</accession>
<evidence type="ECO:0000256" key="2">
    <source>
        <dbReference type="ARBA" id="ARBA00022908"/>
    </source>
</evidence>
<comment type="similarity">
    <text evidence="1">Belongs to the 'phage' integrase family.</text>
</comment>
<dbReference type="Pfam" id="PF00589">
    <property type="entry name" value="Phage_integrase"/>
    <property type="match status" value="1"/>
</dbReference>
<dbReference type="InterPro" id="IPR013762">
    <property type="entry name" value="Integrase-like_cat_sf"/>
</dbReference>
<dbReference type="GO" id="GO:0006310">
    <property type="term" value="P:DNA recombination"/>
    <property type="evidence" value="ECO:0007669"/>
    <property type="project" value="UniProtKB-KW"/>
</dbReference>
<dbReference type="Proteomes" id="UP000072083">
    <property type="component" value="Unassembled WGS sequence"/>
</dbReference>
<dbReference type="Gene3D" id="1.10.150.130">
    <property type="match status" value="1"/>
</dbReference>
<dbReference type="InterPro" id="IPR044068">
    <property type="entry name" value="CB"/>
</dbReference>
<dbReference type="GO" id="GO:0003677">
    <property type="term" value="F:DNA binding"/>
    <property type="evidence" value="ECO:0007669"/>
    <property type="project" value="UniProtKB-UniRule"/>
</dbReference>
<proteinExistence type="inferred from homology"/>
<gene>
    <name evidence="5" type="primary">Int-Tn_2</name>
    <name evidence="5" type="ORF">ERS132406_01305</name>
</gene>
<dbReference type="SUPFAM" id="SSF56349">
    <property type="entry name" value="DNA breaking-rejoining enzymes"/>
    <property type="match status" value="1"/>
</dbReference>
<name>A0A0Z8GJE0_STRSU</name>
<organism evidence="5 6">
    <name type="scientific">Streptococcus suis</name>
    <dbReference type="NCBI Taxonomy" id="1307"/>
    <lineage>
        <taxon>Bacteria</taxon>
        <taxon>Bacillati</taxon>
        <taxon>Bacillota</taxon>
        <taxon>Bacilli</taxon>
        <taxon>Lactobacillales</taxon>
        <taxon>Streptococcaceae</taxon>
        <taxon>Streptococcus</taxon>
    </lineage>
</organism>
<evidence type="ECO:0000256" key="3">
    <source>
        <dbReference type="ARBA" id="ARBA00023125"/>
    </source>
</evidence>
<keyword evidence="3" id="KW-0238">DNA-binding</keyword>
<dbReference type="InterPro" id="IPR011010">
    <property type="entry name" value="DNA_brk_join_enz"/>
</dbReference>
<dbReference type="PROSITE" id="PS51898">
    <property type="entry name" value="TYR_RECOMBINASE"/>
    <property type="match status" value="1"/>
</dbReference>